<reference evidence="9" key="1">
    <citation type="submission" date="2013-10" db="EMBL/GenBank/DDBJ databases">
        <title>Genome sequencing of Onchocerca volvulus.</title>
        <authorList>
            <person name="Cotton J."/>
            <person name="Tsai J."/>
            <person name="Stanley E."/>
            <person name="Tracey A."/>
            <person name="Holroyd N."/>
            <person name="Lustigman S."/>
            <person name="Berriman M."/>
        </authorList>
    </citation>
    <scope>NUCLEOTIDE SEQUENCE</scope>
</reference>
<keyword evidence="4" id="KW-0804">Transcription</keyword>
<dbReference type="InterPro" id="IPR046347">
    <property type="entry name" value="bZIP_sf"/>
</dbReference>
<feature type="domain" description="BZIP" evidence="7">
    <location>
        <begin position="68"/>
        <end position="124"/>
    </location>
</feature>
<reference evidence="8" key="2">
    <citation type="submission" date="2022-06" db="UniProtKB">
        <authorList>
            <consortium name="EnsemblMetazoa"/>
        </authorList>
    </citation>
    <scope>IDENTIFICATION</scope>
</reference>
<evidence type="ECO:0000313" key="8">
    <source>
        <dbReference type="EnsemblMetazoa" id="OVOC11964.1"/>
    </source>
</evidence>
<comment type="subcellular location">
    <subcellularLocation>
        <location evidence="1">Nucleus</location>
    </subcellularLocation>
</comment>
<protein>
    <submittedName>
        <fullName evidence="8">BZIP domain-containing protein</fullName>
    </submittedName>
</protein>
<evidence type="ECO:0000256" key="2">
    <source>
        <dbReference type="ARBA" id="ARBA00023015"/>
    </source>
</evidence>
<evidence type="ECO:0000256" key="1">
    <source>
        <dbReference type="ARBA" id="ARBA00004123"/>
    </source>
</evidence>
<dbReference type="SMART" id="SM00338">
    <property type="entry name" value="BRLZ"/>
    <property type="match status" value="1"/>
</dbReference>
<keyword evidence="2" id="KW-0805">Transcription regulation</keyword>
<dbReference type="SUPFAM" id="SSF57959">
    <property type="entry name" value="Leucine zipper domain"/>
    <property type="match status" value="1"/>
</dbReference>
<accession>A0A8R1TLD3</accession>
<dbReference type="Gene3D" id="1.20.5.170">
    <property type="match status" value="1"/>
</dbReference>
<evidence type="ECO:0000256" key="5">
    <source>
        <dbReference type="ARBA" id="ARBA00023242"/>
    </source>
</evidence>
<dbReference type="PANTHER" id="PTHR11988:SF56">
    <property type="entry name" value="TRANSCRIPTION FACTOR CES-2"/>
    <property type="match status" value="1"/>
</dbReference>
<sequence>MGELILIADSLLMKFSLLKFEEIQLHSNMMNSSRSLHPSCKISDFSDPAIGSNKNEEEKVKKIDFMTFEQKELRRIRNNNAARRSRQARRAKETKNRTRMAALEQENDALRAQIDELKRELEHVHLVILATTITWKRLLQNQF</sequence>
<dbReference type="InterPro" id="IPR004827">
    <property type="entry name" value="bZIP"/>
</dbReference>
<dbReference type="GO" id="GO:0000981">
    <property type="term" value="F:DNA-binding transcription factor activity, RNA polymerase II-specific"/>
    <property type="evidence" value="ECO:0007669"/>
    <property type="project" value="TreeGrafter"/>
</dbReference>
<dbReference type="AlphaFoldDB" id="A0A8R1TLD3"/>
<dbReference type="GO" id="GO:0000978">
    <property type="term" value="F:RNA polymerase II cis-regulatory region sequence-specific DNA binding"/>
    <property type="evidence" value="ECO:0007669"/>
    <property type="project" value="TreeGrafter"/>
</dbReference>
<evidence type="ECO:0000256" key="4">
    <source>
        <dbReference type="ARBA" id="ARBA00023163"/>
    </source>
</evidence>
<dbReference type="Pfam" id="PF07716">
    <property type="entry name" value="bZIP_2"/>
    <property type="match status" value="1"/>
</dbReference>
<evidence type="ECO:0000313" key="9">
    <source>
        <dbReference type="Proteomes" id="UP000024404"/>
    </source>
</evidence>
<feature type="region of interest" description="Disordered" evidence="6">
    <location>
        <begin position="77"/>
        <end position="98"/>
    </location>
</feature>
<dbReference type="PROSITE" id="PS50217">
    <property type="entry name" value="BZIP"/>
    <property type="match status" value="1"/>
</dbReference>
<dbReference type="InterPro" id="IPR040223">
    <property type="entry name" value="PAR_bZIP"/>
</dbReference>
<evidence type="ECO:0000259" key="7">
    <source>
        <dbReference type="PROSITE" id="PS50217"/>
    </source>
</evidence>
<keyword evidence="5" id="KW-0539">Nucleus</keyword>
<organism evidence="8 9">
    <name type="scientific">Onchocerca volvulus</name>
    <dbReference type="NCBI Taxonomy" id="6282"/>
    <lineage>
        <taxon>Eukaryota</taxon>
        <taxon>Metazoa</taxon>
        <taxon>Ecdysozoa</taxon>
        <taxon>Nematoda</taxon>
        <taxon>Chromadorea</taxon>
        <taxon>Rhabditida</taxon>
        <taxon>Spirurina</taxon>
        <taxon>Spiruromorpha</taxon>
        <taxon>Filarioidea</taxon>
        <taxon>Onchocercidae</taxon>
        <taxon>Onchocerca</taxon>
    </lineage>
</organism>
<proteinExistence type="predicted"/>
<dbReference type="EMBL" id="CMVM020000016">
    <property type="status" value="NOT_ANNOTATED_CDS"/>
    <property type="molecule type" value="Genomic_DNA"/>
</dbReference>
<evidence type="ECO:0000256" key="6">
    <source>
        <dbReference type="SAM" id="MobiDB-lite"/>
    </source>
</evidence>
<dbReference type="EnsemblMetazoa" id="OVOC11964.1">
    <property type="protein sequence ID" value="OVOC11964.1"/>
    <property type="gene ID" value="WBGene00248773"/>
</dbReference>
<dbReference type="Proteomes" id="UP000024404">
    <property type="component" value="Unassembled WGS sequence"/>
</dbReference>
<evidence type="ECO:0000256" key="3">
    <source>
        <dbReference type="ARBA" id="ARBA00023125"/>
    </source>
</evidence>
<name>A0A8R1TLD3_ONCVO</name>
<keyword evidence="9" id="KW-1185">Reference proteome</keyword>
<keyword evidence="3" id="KW-0238">DNA-binding</keyword>
<dbReference type="PANTHER" id="PTHR11988">
    <property type="entry name" value="THYROTROPH EMBRYONIC FACTOR RELATED"/>
    <property type="match status" value="1"/>
</dbReference>
<dbReference type="GO" id="GO:0005634">
    <property type="term" value="C:nucleus"/>
    <property type="evidence" value="ECO:0007669"/>
    <property type="project" value="UniProtKB-SubCell"/>
</dbReference>